<organism evidence="1 2">
    <name type="scientific">Fusarium irregulare</name>
    <dbReference type="NCBI Taxonomy" id="2494466"/>
    <lineage>
        <taxon>Eukaryota</taxon>
        <taxon>Fungi</taxon>
        <taxon>Dikarya</taxon>
        <taxon>Ascomycota</taxon>
        <taxon>Pezizomycotina</taxon>
        <taxon>Sordariomycetes</taxon>
        <taxon>Hypocreomycetidae</taxon>
        <taxon>Hypocreales</taxon>
        <taxon>Nectriaceae</taxon>
        <taxon>Fusarium</taxon>
        <taxon>Fusarium incarnatum-equiseti species complex</taxon>
    </lineage>
</organism>
<sequence>METSINLEHQDLPVVVRLQVWHYNERGRCPQYNNELARLFAPEALGDWNNWTAYPSKVVEPADISIRDHYVPVEVDFVHDTATYNGSTGNPESGVRDIFHKFAPSIVYDYFVSTIQSPPHAMCIHALANGQAIADEHITMKYTHGHFFIPLELRLKRFIKPSVIYQEDVIKNMWV</sequence>
<keyword evidence="2" id="KW-1185">Reference proteome</keyword>
<dbReference type="Proteomes" id="UP001152130">
    <property type="component" value="Unassembled WGS sequence"/>
</dbReference>
<accession>A0A9W8PF12</accession>
<gene>
    <name evidence="1" type="ORF">NW766_011820</name>
</gene>
<protein>
    <submittedName>
        <fullName evidence="1">Uncharacterized protein</fullName>
    </submittedName>
</protein>
<name>A0A9W8PF12_9HYPO</name>
<evidence type="ECO:0000313" key="1">
    <source>
        <dbReference type="EMBL" id="KAJ4003965.1"/>
    </source>
</evidence>
<proteinExistence type="predicted"/>
<dbReference type="EMBL" id="JAPDHF010000025">
    <property type="protein sequence ID" value="KAJ4003965.1"/>
    <property type="molecule type" value="Genomic_DNA"/>
</dbReference>
<comment type="caution">
    <text evidence="1">The sequence shown here is derived from an EMBL/GenBank/DDBJ whole genome shotgun (WGS) entry which is preliminary data.</text>
</comment>
<reference evidence="1" key="1">
    <citation type="submission" date="2022-10" db="EMBL/GenBank/DDBJ databases">
        <title>Fusarium specimens isolated from Avocado Roots.</title>
        <authorList>
            <person name="Stajich J."/>
            <person name="Roper C."/>
            <person name="Heimlech-Rivalta G."/>
        </authorList>
    </citation>
    <scope>NUCLEOTIDE SEQUENCE</scope>
    <source>
        <strain evidence="1">CF00143</strain>
    </source>
</reference>
<dbReference type="AlphaFoldDB" id="A0A9W8PF12"/>
<evidence type="ECO:0000313" key="2">
    <source>
        <dbReference type="Proteomes" id="UP001152130"/>
    </source>
</evidence>